<protein>
    <submittedName>
        <fullName evidence="3">YifB family Mg chelatase-like AAA ATPase</fullName>
    </submittedName>
</protein>
<dbReference type="PANTHER" id="PTHR32039">
    <property type="entry name" value="MAGNESIUM-CHELATASE SUBUNIT CHLI"/>
    <property type="match status" value="1"/>
</dbReference>
<sequence length="506" mass="55191">MLAIINSCCVYGMFGHLIRVEVDVSSGLPGFDIVGLPDASVKESKERVRTAIKNSGFDFPMKRITVNLAPADIKKEGSLFDLPIAIGIMAATDQISLGERLQGTALVGELSLDGKVRPIPGVLAMSEEISQRQEIASFLVPEENGPEGALIPGKPVFGVAHLKEAAAFFNGQEEFLPVTVDVKQLLGVTTLDDALDMADVRGQQGVKRALEVAAAGSHNILLSGSPGSGKTMLARRLPSILPSLTLEESLELTRIYSISGLLPKNQALITRRPFRAPHHSASAASLIGGGRTPRPGEISLACHGVLFLDEMAEFQKNILEALRQPLEDKFVTITRVEASYTFPAKFQLAGALNPCPCGFYGDPVKECSCTPHQIHKYLGRISGPLLDRIDLRMDVPRVEYRDLEAENREESSDQIRQRVEAARSIQAERLAGTGLLCNAHLGRKEIEKFCRPAPEAKKLLQEAFDRLKLSARSHDRILKVARTIADLDNAHEIQVHHIGEALQYRG</sequence>
<comment type="caution">
    <text evidence="3">The sequence shown here is derived from an EMBL/GenBank/DDBJ whole genome shotgun (WGS) entry which is preliminary data.</text>
</comment>
<evidence type="ECO:0000313" key="3">
    <source>
        <dbReference type="EMBL" id="MCR6544684.1"/>
    </source>
</evidence>
<name>A0ABT1Y1E4_9FIRM</name>
<keyword evidence="4" id="KW-1185">Reference proteome</keyword>
<gene>
    <name evidence="3" type="ORF">NVS47_03995</name>
</gene>
<reference evidence="3 4" key="1">
    <citation type="submission" date="2022-08" db="EMBL/GenBank/DDBJ databases">
        <title>Proteogenomics of the novel Dehalobacterium formicoaceticum strain EZ94 highlights a key role of methyltransferases during anaerobic dichloromethane degradation.</title>
        <authorList>
            <person name="Wasmund K."/>
        </authorList>
    </citation>
    <scope>NUCLEOTIDE SEQUENCE [LARGE SCALE GENOMIC DNA]</scope>
    <source>
        <strain evidence="3 4">EZ94</strain>
    </source>
</reference>
<organism evidence="3 4">
    <name type="scientific">Dehalobacterium formicoaceticum</name>
    <dbReference type="NCBI Taxonomy" id="51515"/>
    <lineage>
        <taxon>Bacteria</taxon>
        <taxon>Bacillati</taxon>
        <taxon>Bacillota</taxon>
        <taxon>Clostridia</taxon>
        <taxon>Eubacteriales</taxon>
        <taxon>Peptococcaceae</taxon>
        <taxon>Dehalobacterium</taxon>
    </lineage>
</organism>
<comment type="similarity">
    <text evidence="1">Belongs to the Mg-chelatase subunits D/I family. ComM subfamily.</text>
</comment>
<dbReference type="RefSeq" id="WP_257912143.1">
    <property type="nucleotide sequence ID" value="NZ_JANPWE010000001.1"/>
</dbReference>
<dbReference type="InterPro" id="IPR020568">
    <property type="entry name" value="Ribosomal_Su5_D2-typ_SF"/>
</dbReference>
<dbReference type="PANTHER" id="PTHR32039:SF7">
    <property type="entry name" value="COMPETENCE PROTEIN COMM"/>
    <property type="match status" value="1"/>
</dbReference>
<feature type="domain" description="AAA+ ATPase" evidence="2">
    <location>
        <begin position="216"/>
        <end position="399"/>
    </location>
</feature>
<dbReference type="Proteomes" id="UP001524944">
    <property type="component" value="Unassembled WGS sequence"/>
</dbReference>
<proteinExistence type="inferred from homology"/>
<dbReference type="NCBIfam" id="TIGR00368">
    <property type="entry name" value="YifB family Mg chelatase-like AAA ATPase"/>
    <property type="match status" value="1"/>
</dbReference>
<dbReference type="SUPFAM" id="SSF54211">
    <property type="entry name" value="Ribosomal protein S5 domain 2-like"/>
    <property type="match status" value="1"/>
</dbReference>
<dbReference type="Gene3D" id="3.30.230.10">
    <property type="match status" value="1"/>
</dbReference>
<evidence type="ECO:0000313" key="4">
    <source>
        <dbReference type="Proteomes" id="UP001524944"/>
    </source>
</evidence>
<dbReference type="Pfam" id="PF01078">
    <property type="entry name" value="Mg_chelatase"/>
    <property type="match status" value="1"/>
</dbReference>
<dbReference type="InterPro" id="IPR004482">
    <property type="entry name" value="Mg_chelat-rel"/>
</dbReference>
<dbReference type="InterPro" id="IPR045006">
    <property type="entry name" value="CHLI-like"/>
</dbReference>
<dbReference type="InterPro" id="IPR003593">
    <property type="entry name" value="AAA+_ATPase"/>
</dbReference>
<dbReference type="SUPFAM" id="SSF52540">
    <property type="entry name" value="P-loop containing nucleoside triphosphate hydrolases"/>
    <property type="match status" value="1"/>
</dbReference>
<dbReference type="EMBL" id="JANPWE010000001">
    <property type="protein sequence ID" value="MCR6544684.1"/>
    <property type="molecule type" value="Genomic_DNA"/>
</dbReference>
<dbReference type="Pfam" id="PF13541">
    <property type="entry name" value="ChlI"/>
    <property type="match status" value="1"/>
</dbReference>
<dbReference type="InterPro" id="IPR025158">
    <property type="entry name" value="Mg_chelat-rel_C"/>
</dbReference>
<dbReference type="InterPro" id="IPR000523">
    <property type="entry name" value="Mg_chelatse_chII-like_cat_dom"/>
</dbReference>
<dbReference type="InterPro" id="IPR027417">
    <property type="entry name" value="P-loop_NTPase"/>
</dbReference>
<dbReference type="Pfam" id="PF13335">
    <property type="entry name" value="Mg_chelatase_C"/>
    <property type="match status" value="1"/>
</dbReference>
<dbReference type="SMART" id="SM00382">
    <property type="entry name" value="AAA"/>
    <property type="match status" value="1"/>
</dbReference>
<accession>A0ABT1Y1E4</accession>
<dbReference type="Gene3D" id="3.40.50.300">
    <property type="entry name" value="P-loop containing nucleotide triphosphate hydrolases"/>
    <property type="match status" value="1"/>
</dbReference>
<evidence type="ECO:0000259" key="2">
    <source>
        <dbReference type="SMART" id="SM00382"/>
    </source>
</evidence>
<dbReference type="InterPro" id="IPR014721">
    <property type="entry name" value="Ribsml_uS5_D2-typ_fold_subgr"/>
</dbReference>
<evidence type="ECO:0000256" key="1">
    <source>
        <dbReference type="ARBA" id="ARBA00006354"/>
    </source>
</evidence>